<dbReference type="RefSeq" id="WP_073074237.1">
    <property type="nucleotide sequence ID" value="NZ_MPPI01000032.1"/>
</dbReference>
<evidence type="ECO:0000313" key="10">
    <source>
        <dbReference type="Proteomes" id="UP000238634"/>
    </source>
</evidence>
<dbReference type="SUPFAM" id="SSF88723">
    <property type="entry name" value="PIN domain-like"/>
    <property type="match status" value="1"/>
</dbReference>
<sequence>MTVLVDSNIILDILTNDPNWFSWSTHQLTTYARQDKLAINPIIYAEIAVGFPQEAALLAALPETLFQRFALPWEAAFLAGQSFLIYRRRGGTKTAPMPDFYIGAHATVSQLPLITRDANRYRTYFPNLTLISPS</sequence>
<keyword evidence="6" id="KW-0460">Magnesium</keyword>
<protein>
    <submittedName>
        <fullName evidence="9">PIN domain-containing protein</fullName>
    </submittedName>
</protein>
<dbReference type="PANTHER" id="PTHR33653:SF1">
    <property type="entry name" value="RIBONUCLEASE VAPC2"/>
    <property type="match status" value="1"/>
</dbReference>
<keyword evidence="10" id="KW-1185">Reference proteome</keyword>
<dbReference type="EMBL" id="PVWG01000028">
    <property type="protein sequence ID" value="PSB17440.1"/>
    <property type="molecule type" value="Genomic_DNA"/>
</dbReference>
<evidence type="ECO:0000259" key="8">
    <source>
        <dbReference type="Pfam" id="PF01850"/>
    </source>
</evidence>
<dbReference type="GO" id="GO:0004518">
    <property type="term" value="F:nuclease activity"/>
    <property type="evidence" value="ECO:0007669"/>
    <property type="project" value="UniProtKB-KW"/>
</dbReference>
<evidence type="ECO:0000256" key="2">
    <source>
        <dbReference type="ARBA" id="ARBA00022649"/>
    </source>
</evidence>
<dbReference type="InterPro" id="IPR002716">
    <property type="entry name" value="PIN_dom"/>
</dbReference>
<dbReference type="GO" id="GO:0046872">
    <property type="term" value="F:metal ion binding"/>
    <property type="evidence" value="ECO:0007669"/>
    <property type="project" value="UniProtKB-KW"/>
</dbReference>
<evidence type="ECO:0000313" key="9">
    <source>
        <dbReference type="EMBL" id="PSB17440.1"/>
    </source>
</evidence>
<comment type="caution">
    <text evidence="9">The sequence shown here is derived from an EMBL/GenBank/DDBJ whole genome shotgun (WGS) entry which is preliminary data.</text>
</comment>
<comment type="cofactor">
    <cofactor evidence="1">
        <name>Mg(2+)</name>
        <dbReference type="ChEBI" id="CHEBI:18420"/>
    </cofactor>
</comment>
<dbReference type="AlphaFoldDB" id="A0A2T1DA96"/>
<keyword evidence="4" id="KW-0479">Metal-binding</keyword>
<dbReference type="STRING" id="1920490.GCA_001895925_01811"/>
<feature type="domain" description="PIN" evidence="8">
    <location>
        <begin position="3"/>
        <end position="124"/>
    </location>
</feature>
<dbReference type="OrthoDB" id="9800524at2"/>
<organism evidence="9 10">
    <name type="scientific">Phormidesmis priestleyi ULC007</name>
    <dbReference type="NCBI Taxonomy" id="1920490"/>
    <lineage>
        <taxon>Bacteria</taxon>
        <taxon>Bacillati</taxon>
        <taxon>Cyanobacteriota</taxon>
        <taxon>Cyanophyceae</taxon>
        <taxon>Leptolyngbyales</taxon>
        <taxon>Leptolyngbyaceae</taxon>
        <taxon>Phormidesmis</taxon>
    </lineage>
</organism>
<dbReference type="InterPro" id="IPR050556">
    <property type="entry name" value="Type_II_TA_system_RNase"/>
</dbReference>
<comment type="similarity">
    <text evidence="7">Belongs to the PINc/VapC protein family.</text>
</comment>
<reference evidence="9 10" key="1">
    <citation type="submission" date="2018-02" db="EMBL/GenBank/DDBJ databases">
        <authorList>
            <person name="Cohen D.B."/>
            <person name="Kent A.D."/>
        </authorList>
    </citation>
    <scope>NUCLEOTIDE SEQUENCE [LARGE SCALE GENOMIC DNA]</scope>
    <source>
        <strain evidence="9 10">ULC007</strain>
    </source>
</reference>
<evidence type="ECO:0000256" key="5">
    <source>
        <dbReference type="ARBA" id="ARBA00022801"/>
    </source>
</evidence>
<evidence type="ECO:0000256" key="6">
    <source>
        <dbReference type="ARBA" id="ARBA00022842"/>
    </source>
</evidence>
<evidence type="ECO:0000256" key="3">
    <source>
        <dbReference type="ARBA" id="ARBA00022722"/>
    </source>
</evidence>
<dbReference type="InterPro" id="IPR029060">
    <property type="entry name" value="PIN-like_dom_sf"/>
</dbReference>
<accession>A0A2T1DA96</accession>
<evidence type="ECO:0000256" key="1">
    <source>
        <dbReference type="ARBA" id="ARBA00001946"/>
    </source>
</evidence>
<dbReference type="Pfam" id="PF01850">
    <property type="entry name" value="PIN"/>
    <property type="match status" value="1"/>
</dbReference>
<dbReference type="Proteomes" id="UP000238634">
    <property type="component" value="Unassembled WGS sequence"/>
</dbReference>
<keyword evidence="2" id="KW-1277">Toxin-antitoxin system</keyword>
<reference evidence="9 10" key="2">
    <citation type="submission" date="2018-03" db="EMBL/GenBank/DDBJ databases">
        <title>The ancient ancestry and fast evolution of plastids.</title>
        <authorList>
            <person name="Moore K.R."/>
            <person name="Magnabosco C."/>
            <person name="Momper L."/>
            <person name="Gold D.A."/>
            <person name="Bosak T."/>
            <person name="Fournier G.P."/>
        </authorList>
    </citation>
    <scope>NUCLEOTIDE SEQUENCE [LARGE SCALE GENOMIC DNA]</scope>
    <source>
        <strain evidence="9 10">ULC007</strain>
    </source>
</reference>
<dbReference type="PANTHER" id="PTHR33653">
    <property type="entry name" value="RIBONUCLEASE VAPC2"/>
    <property type="match status" value="1"/>
</dbReference>
<dbReference type="GO" id="GO:0016787">
    <property type="term" value="F:hydrolase activity"/>
    <property type="evidence" value="ECO:0007669"/>
    <property type="project" value="UniProtKB-KW"/>
</dbReference>
<proteinExistence type="inferred from homology"/>
<keyword evidence="5" id="KW-0378">Hydrolase</keyword>
<dbReference type="Gene3D" id="3.40.50.1010">
    <property type="entry name" value="5'-nuclease"/>
    <property type="match status" value="1"/>
</dbReference>
<name>A0A2T1DA96_9CYAN</name>
<gene>
    <name evidence="9" type="ORF">C7B65_18635</name>
</gene>
<evidence type="ECO:0000256" key="7">
    <source>
        <dbReference type="ARBA" id="ARBA00038093"/>
    </source>
</evidence>
<keyword evidence="3" id="KW-0540">Nuclease</keyword>
<evidence type="ECO:0000256" key="4">
    <source>
        <dbReference type="ARBA" id="ARBA00022723"/>
    </source>
</evidence>